<evidence type="ECO:0000256" key="2">
    <source>
        <dbReference type="ARBA" id="ARBA00023186"/>
    </source>
</evidence>
<evidence type="ECO:0000256" key="1">
    <source>
        <dbReference type="ARBA" id="ARBA00023128"/>
    </source>
</evidence>
<dbReference type="InterPro" id="IPR028882">
    <property type="entry name" value="SDHAF2"/>
</dbReference>
<dbReference type="InterPro" id="IPR036714">
    <property type="entry name" value="SDH_sf"/>
</dbReference>
<evidence type="ECO:0000256" key="4">
    <source>
        <dbReference type="SAM" id="MobiDB-lite"/>
    </source>
</evidence>
<keyword evidence="1 3" id="KW-0496">Mitochondrion</keyword>
<feature type="compositionally biased region" description="Basic and acidic residues" evidence="4">
    <location>
        <begin position="904"/>
        <end position="916"/>
    </location>
</feature>
<name>A0A9Q5HVC9_SANBA</name>
<dbReference type="PANTHER" id="PTHR12469:SF2">
    <property type="entry name" value="SUCCINATE DEHYDROGENASE ASSEMBLY FACTOR 2, MITOCHONDRIAL"/>
    <property type="match status" value="1"/>
</dbReference>
<feature type="region of interest" description="Disordered" evidence="4">
    <location>
        <begin position="1024"/>
        <end position="1048"/>
    </location>
</feature>
<feature type="compositionally biased region" description="Polar residues" evidence="4">
    <location>
        <begin position="35"/>
        <end position="44"/>
    </location>
</feature>
<dbReference type="GO" id="GO:0034553">
    <property type="term" value="P:mitochondrial respiratory chain complex II assembly"/>
    <property type="evidence" value="ECO:0007669"/>
    <property type="project" value="TreeGrafter"/>
</dbReference>
<proteinExistence type="inferred from homology"/>
<evidence type="ECO:0000313" key="5">
    <source>
        <dbReference type="EMBL" id="OCB86649.1"/>
    </source>
</evidence>
<dbReference type="Proteomes" id="UP000757232">
    <property type="component" value="Unassembled WGS sequence"/>
</dbReference>
<protein>
    <recommendedName>
        <fullName evidence="3">Succinate dehydrogenase assembly factor 2, mitochondrial</fullName>
        <shortName evidence="3">SDH assembly factor 2</shortName>
        <shortName evidence="3">SDHAF2</shortName>
    </recommendedName>
</protein>
<comment type="subcellular location">
    <subcellularLocation>
        <location evidence="3">Mitochondrion matrix</location>
    </subcellularLocation>
</comment>
<feature type="compositionally biased region" description="Polar residues" evidence="4">
    <location>
        <begin position="641"/>
        <end position="650"/>
    </location>
</feature>
<dbReference type="FunFam" id="1.10.150.250:FF:000004">
    <property type="entry name" value="Succinate dehydrogenase assembly factor 2, mitochondrial"/>
    <property type="match status" value="1"/>
</dbReference>
<feature type="compositionally biased region" description="Basic and acidic residues" evidence="4">
    <location>
        <begin position="508"/>
        <end position="520"/>
    </location>
</feature>
<feature type="compositionally biased region" description="Basic and acidic residues" evidence="4">
    <location>
        <begin position="568"/>
        <end position="578"/>
    </location>
</feature>
<evidence type="ECO:0000313" key="6">
    <source>
        <dbReference type="Proteomes" id="UP000757232"/>
    </source>
</evidence>
<feature type="region of interest" description="Disordered" evidence="4">
    <location>
        <begin position="1"/>
        <end position="154"/>
    </location>
</feature>
<sequence length="1143" mass="126009">MAALVASGSREAPIVLDDEDDDDDIICLAGPLLPHNTSTMQSGHSAEEPIVLSSTPDPDGDDAYRLIVIDEDDQDPPGPLPSQEKPSLPPQPDQHTESPACLSHAEIGPVSSPNRHFTPGAETHKRKRSPEDFANQGSPRPASPSLGSSTSVPPELLKTLNENHITRPGKRLKAEQERKAINLPERVSYKGPVWPTHIAKASPIPEPGLGPLVYGDQSTDREPPVSKLCLLPNTFGPPERIIGKHTSTQSKRSMFPSEPHDPTRTLVLGLLPKRFRSLDFVLQWCRDISQPDDPAPLCALVIRSLDKALVEFVTTEQADRAFNSPRMTNRDGRTQITATWYCTPNGICHSSSKQPKRTTSREQPAFLAPLFPESNWPSNSSTGSLQHFAIGPPFQSNATFPFAPLSQAVSTFPPIHVLPPLRLFPQSPTQPVEQLASSQGFMTSDYLGFSESDLHIEMKNAETGEGEFKETQEPDILGTTEAVPSCSPDVIAEFGVGDQNLPSQNSHDQSDLHINDKETGKATLSGSGRGRSVSSHKPCPGAVPQFAESYEGSSVDQEGSQTLFSQDDDQKTRRDAKGHLGIPSGSEDKSSPSGEAERIHKSVVVKEKLLRKLRKYKASMASLHDLSGSGSRQKERVDSHSPFTKVSQPSALALPPIVSNQDTSVTKEDGELTPSEEEQPNLSTTLPLDRPRTDRGGDGVADAEVASQIQGDPEDKLAELRRRVLASRRRKRLTLAASAPPFTPTSSSSVAICASTVQSDHFTSSSVSSTASASNNSSCGTTDTQVSSMSTPALSSSSSVGNANLKSASYFDRMATSFLEDVLGPRARLILATELEDSPSWSPAHEGQKVILQEKQRRLEEHLARSKSLLTQWEAASGKMEKARIMRLIKEERSNFEARRAAADAELRQPEAEMTRAHSTPKIVPKRPPLRRWPQTKLDQSMIIASRIEHSRLLHPSSITGYSLHAIRFAWIFSYIYQFINKADMLRALQRNRLILITSRVTYSRALSLTPRSLKDPWLLPNTPAHELSTRSPPDLPPPEPIPRPNESVEKMRARLVYQSRKRGTLESDLILSTFAAQNLNGMSAEELREYDRLLDEPDWDIYYWATERRPAPERWAQSPLLQKLRKHARNEGKEIRRMPELS</sequence>
<feature type="region of interest" description="Disordered" evidence="4">
    <location>
        <begin position="624"/>
        <end position="701"/>
    </location>
</feature>
<dbReference type="PANTHER" id="PTHR12469">
    <property type="entry name" value="PROTEIN EMI5 HOMOLOG, MITOCHONDRIAL"/>
    <property type="match status" value="1"/>
</dbReference>
<keyword evidence="6" id="KW-1185">Reference proteome</keyword>
<gene>
    <name evidence="5" type="ORF">A7U60_g6330</name>
</gene>
<evidence type="ECO:0000256" key="3">
    <source>
        <dbReference type="HAMAP-Rule" id="MF_03057"/>
    </source>
</evidence>
<feature type="compositionally biased region" description="Low complexity" evidence="4">
    <location>
        <begin position="787"/>
        <end position="799"/>
    </location>
</feature>
<comment type="subunit">
    <text evidence="3">Interacts with the flavoprotein subunit within the SDH catalytic dimer.</text>
</comment>
<feature type="compositionally biased region" description="Pro residues" evidence="4">
    <location>
        <begin position="1034"/>
        <end position="1044"/>
    </location>
</feature>
<dbReference type="InterPro" id="IPR005631">
    <property type="entry name" value="SDH"/>
</dbReference>
<comment type="caution">
    <text evidence="5">The sequence shown here is derived from an EMBL/GenBank/DDBJ whole genome shotgun (WGS) entry which is preliminary data.</text>
</comment>
<feature type="compositionally biased region" description="Low complexity" evidence="4">
    <location>
        <begin position="765"/>
        <end position="778"/>
    </location>
</feature>
<organism evidence="5 6">
    <name type="scientific">Sanghuangporus baumii</name>
    <name type="common">Phellinus baumii</name>
    <dbReference type="NCBI Taxonomy" id="108892"/>
    <lineage>
        <taxon>Eukaryota</taxon>
        <taxon>Fungi</taxon>
        <taxon>Dikarya</taxon>
        <taxon>Basidiomycota</taxon>
        <taxon>Agaricomycotina</taxon>
        <taxon>Agaricomycetes</taxon>
        <taxon>Hymenochaetales</taxon>
        <taxon>Hymenochaetaceae</taxon>
        <taxon>Sanghuangporus</taxon>
    </lineage>
</organism>
<feature type="compositionally biased region" description="Polar residues" evidence="4">
    <location>
        <begin position="551"/>
        <end position="565"/>
    </location>
</feature>
<reference evidence="5" key="1">
    <citation type="submission" date="2016-06" db="EMBL/GenBank/DDBJ databases">
        <title>Draft Genome sequence of the fungus Inonotus baumii.</title>
        <authorList>
            <person name="Zhu H."/>
            <person name="Lin W."/>
        </authorList>
    </citation>
    <scope>NUCLEOTIDE SEQUENCE</scope>
    <source>
        <strain evidence="5">821</strain>
    </source>
</reference>
<dbReference type="GO" id="GO:0006121">
    <property type="term" value="P:mitochondrial electron transport, succinate to ubiquinone"/>
    <property type="evidence" value="ECO:0007669"/>
    <property type="project" value="UniProtKB-UniRule"/>
</dbReference>
<dbReference type="Gene3D" id="1.10.150.250">
    <property type="entry name" value="Flavinator of succinate dehydrogenase"/>
    <property type="match status" value="1"/>
</dbReference>
<feature type="region of interest" description="Disordered" evidence="4">
    <location>
        <begin position="493"/>
        <end position="600"/>
    </location>
</feature>
<dbReference type="SUPFAM" id="SSF109910">
    <property type="entry name" value="YgfY-like"/>
    <property type="match status" value="1"/>
</dbReference>
<feature type="region of interest" description="Disordered" evidence="4">
    <location>
        <begin position="904"/>
        <end position="931"/>
    </location>
</feature>
<feature type="region of interest" description="Disordered" evidence="4">
    <location>
        <begin position="765"/>
        <end position="801"/>
    </location>
</feature>
<dbReference type="OrthoDB" id="284292at2759"/>
<dbReference type="HAMAP" id="MF_03057">
    <property type="entry name" value="SDHAF2"/>
    <property type="match status" value="1"/>
</dbReference>
<feature type="compositionally biased region" description="Acidic residues" evidence="4">
    <location>
        <begin position="16"/>
        <end position="25"/>
    </location>
</feature>
<dbReference type="EMBL" id="LNZH02000200">
    <property type="protein sequence ID" value="OCB86649.1"/>
    <property type="molecule type" value="Genomic_DNA"/>
</dbReference>
<dbReference type="AlphaFoldDB" id="A0A9Q5HVC9"/>
<keyword evidence="2 3" id="KW-0143">Chaperone</keyword>
<comment type="function">
    <text evidence="3">Plays an essential role in the assembly of succinate dehydrogenase (SDH), an enzyme complex (also referred to as respiratory complex II) that is a component of both the tricarboxylic acid (TCA) cycle and the mitochondrial electron transport chain, and which couples the oxidation of succinate to fumarate with the reduction of ubiquinone (coenzyme Q) to ubiquinol. Required for flavinylation (covalent attachment of FAD) of the flavoprotein subunit of the SDH catalytic dimer.</text>
</comment>
<feature type="region of interest" description="Disordered" evidence="4">
    <location>
        <begin position="160"/>
        <end position="179"/>
    </location>
</feature>
<comment type="similarity">
    <text evidence="3">Belongs to the SDHAF2 family.</text>
</comment>
<accession>A0A9Q5HVC9</accession>
<dbReference type="Pfam" id="PF03937">
    <property type="entry name" value="Sdh5"/>
    <property type="match status" value="1"/>
</dbReference>
<dbReference type="GO" id="GO:0005759">
    <property type="term" value="C:mitochondrial matrix"/>
    <property type="evidence" value="ECO:0007669"/>
    <property type="project" value="UniProtKB-SubCell"/>
</dbReference>
<dbReference type="GO" id="GO:0006099">
    <property type="term" value="P:tricarboxylic acid cycle"/>
    <property type="evidence" value="ECO:0007669"/>
    <property type="project" value="TreeGrafter"/>
</dbReference>
<feature type="compositionally biased region" description="Basic and acidic residues" evidence="4">
    <location>
        <begin position="586"/>
        <end position="600"/>
    </location>
</feature>